<gene>
    <name evidence="3" type="ORF">AUP43_02335</name>
</gene>
<dbReference type="PROSITE" id="PS50943">
    <property type="entry name" value="HTH_CROC1"/>
    <property type="match status" value="1"/>
</dbReference>
<dbReference type="Pfam" id="PF13560">
    <property type="entry name" value="HTH_31"/>
    <property type="match status" value="1"/>
</dbReference>
<evidence type="ECO:0000256" key="1">
    <source>
        <dbReference type="SAM" id="MobiDB-lite"/>
    </source>
</evidence>
<dbReference type="RefSeq" id="WP_067556981.1">
    <property type="nucleotide sequence ID" value="NZ_LPXN01000116.1"/>
</dbReference>
<dbReference type="InterPro" id="IPR001387">
    <property type="entry name" value="Cro/C1-type_HTH"/>
</dbReference>
<protein>
    <submittedName>
        <fullName evidence="3">XRE family transcriptional regulator</fullName>
    </submittedName>
</protein>
<accession>A0A154W1Q6</accession>
<feature type="compositionally biased region" description="Basic and acidic residues" evidence="1">
    <location>
        <begin position="84"/>
        <end position="98"/>
    </location>
</feature>
<dbReference type="SUPFAM" id="SSF47413">
    <property type="entry name" value="lambda repressor-like DNA-binding domains"/>
    <property type="match status" value="1"/>
</dbReference>
<sequence>MPRQSQIAESPPAAVRETLERLGANIRTARVRRKLTQDDMARRMGVSRFVVADVEKGKPTTGVAAYMGALWVLDLLSQMKEVADPARDEEGMTLERARSPKTARSRRTLSDDF</sequence>
<name>A0A154W1Q6_9PROT</name>
<evidence type="ECO:0000259" key="2">
    <source>
        <dbReference type="PROSITE" id="PS50943"/>
    </source>
</evidence>
<reference evidence="3 4" key="1">
    <citation type="submission" date="2015-12" db="EMBL/GenBank/DDBJ databases">
        <title>Genome sequence of Oceanibaculum pacificum MCCC 1A02656.</title>
        <authorList>
            <person name="Lu L."/>
            <person name="Lai Q."/>
            <person name="Shao Z."/>
            <person name="Qian P."/>
        </authorList>
    </citation>
    <scope>NUCLEOTIDE SEQUENCE [LARGE SCALE GENOMIC DNA]</scope>
    <source>
        <strain evidence="3 4">MCCC 1A02656</strain>
    </source>
</reference>
<dbReference type="AlphaFoldDB" id="A0A154W1Q6"/>
<feature type="domain" description="HTH cro/C1-type" evidence="2">
    <location>
        <begin position="26"/>
        <end position="58"/>
    </location>
</feature>
<organism evidence="3 4">
    <name type="scientific">Oceanibaculum pacificum</name>
    <dbReference type="NCBI Taxonomy" id="580166"/>
    <lineage>
        <taxon>Bacteria</taxon>
        <taxon>Pseudomonadati</taxon>
        <taxon>Pseudomonadota</taxon>
        <taxon>Alphaproteobacteria</taxon>
        <taxon>Rhodospirillales</taxon>
        <taxon>Oceanibaculaceae</taxon>
        <taxon>Oceanibaculum</taxon>
    </lineage>
</organism>
<dbReference type="OrthoDB" id="5420607at2"/>
<feature type="region of interest" description="Disordered" evidence="1">
    <location>
        <begin position="84"/>
        <end position="113"/>
    </location>
</feature>
<proteinExistence type="predicted"/>
<dbReference type="Proteomes" id="UP000076400">
    <property type="component" value="Unassembled WGS sequence"/>
</dbReference>
<comment type="caution">
    <text evidence="3">The sequence shown here is derived from an EMBL/GenBank/DDBJ whole genome shotgun (WGS) entry which is preliminary data.</text>
</comment>
<dbReference type="InterPro" id="IPR010982">
    <property type="entry name" value="Lambda_DNA-bd_dom_sf"/>
</dbReference>
<keyword evidence="4" id="KW-1185">Reference proteome</keyword>
<evidence type="ECO:0000313" key="3">
    <source>
        <dbReference type="EMBL" id="KZD07381.1"/>
    </source>
</evidence>
<dbReference type="CDD" id="cd00093">
    <property type="entry name" value="HTH_XRE"/>
    <property type="match status" value="1"/>
</dbReference>
<dbReference type="STRING" id="580166.AUP43_02335"/>
<evidence type="ECO:0000313" key="4">
    <source>
        <dbReference type="Proteomes" id="UP000076400"/>
    </source>
</evidence>
<dbReference type="EMBL" id="LPXN01000116">
    <property type="protein sequence ID" value="KZD07381.1"/>
    <property type="molecule type" value="Genomic_DNA"/>
</dbReference>
<dbReference type="GO" id="GO:0003677">
    <property type="term" value="F:DNA binding"/>
    <property type="evidence" value="ECO:0007669"/>
    <property type="project" value="InterPro"/>
</dbReference>
<dbReference type="Gene3D" id="1.10.260.40">
    <property type="entry name" value="lambda repressor-like DNA-binding domains"/>
    <property type="match status" value="1"/>
</dbReference>